<feature type="transmembrane region" description="Helical" evidence="1">
    <location>
        <begin position="236"/>
        <end position="253"/>
    </location>
</feature>
<dbReference type="EMBL" id="JAWONS010000102">
    <property type="protein sequence ID" value="MDW2797012.1"/>
    <property type="molecule type" value="Genomic_DNA"/>
</dbReference>
<keyword evidence="1" id="KW-0812">Transmembrane</keyword>
<dbReference type="Proteomes" id="UP001276854">
    <property type="component" value="Unassembled WGS sequence"/>
</dbReference>
<keyword evidence="1" id="KW-1133">Transmembrane helix</keyword>
<feature type="transmembrane region" description="Helical" evidence="1">
    <location>
        <begin position="16"/>
        <end position="37"/>
    </location>
</feature>
<evidence type="ECO:0000313" key="3">
    <source>
        <dbReference type="Proteomes" id="UP001276854"/>
    </source>
</evidence>
<evidence type="ECO:0000313" key="2">
    <source>
        <dbReference type="EMBL" id="MDW2797012.1"/>
    </source>
</evidence>
<comment type="caution">
    <text evidence="2">The sequence shown here is derived from an EMBL/GenBank/DDBJ whole genome shotgun (WGS) entry which is preliminary data.</text>
</comment>
<dbReference type="PANTHER" id="PTHR35007">
    <property type="entry name" value="INTEGRAL MEMBRANE PROTEIN-RELATED"/>
    <property type="match status" value="1"/>
</dbReference>
<keyword evidence="1" id="KW-0472">Membrane</keyword>
<proteinExistence type="predicted"/>
<keyword evidence="3" id="KW-1185">Reference proteome</keyword>
<accession>A0ABU4GHC1</accession>
<organism evidence="2 3">
    <name type="scientific">Clostridium boliviensis</name>
    <dbReference type="NCBI Taxonomy" id="318465"/>
    <lineage>
        <taxon>Bacteria</taxon>
        <taxon>Bacillati</taxon>
        <taxon>Bacillota</taxon>
        <taxon>Clostridia</taxon>
        <taxon>Eubacteriales</taxon>
        <taxon>Clostridiaceae</taxon>
        <taxon>Clostridium</taxon>
    </lineage>
</organism>
<evidence type="ECO:0000256" key="1">
    <source>
        <dbReference type="SAM" id="Phobius"/>
    </source>
</evidence>
<feature type="transmembrane region" description="Helical" evidence="1">
    <location>
        <begin position="397"/>
        <end position="420"/>
    </location>
</feature>
<dbReference type="RefSeq" id="WP_318063272.1">
    <property type="nucleotide sequence ID" value="NZ_JAWONS010000102.1"/>
</dbReference>
<evidence type="ECO:0008006" key="4">
    <source>
        <dbReference type="Google" id="ProtNLM"/>
    </source>
</evidence>
<protein>
    <recommendedName>
        <fullName evidence="4">Secretion protein F</fullName>
    </recommendedName>
</protein>
<dbReference type="PANTHER" id="PTHR35007:SF2">
    <property type="entry name" value="PILUS ASSEMBLE PROTEIN"/>
    <property type="match status" value="1"/>
</dbReference>
<name>A0ABU4GHC1_9CLOT</name>
<gene>
    <name evidence="2" type="ORF">RZO55_05390</name>
</gene>
<reference evidence="2 3" key="1">
    <citation type="submission" date="2023-10" db="EMBL/GenBank/DDBJ databases">
        <title>A novel Glycoside Hydrolase 43-Like Enzyme from Clostrdium boliviensis is an Endo-xylanase, and a Candidate for Xylooligosaccharides Production from Different Xylan Substrates.</title>
        <authorList>
            <person name="Alvarez M.T."/>
            <person name="Rocabado-Villegas L.R."/>
            <person name="Salas-Veizaga D.M."/>
            <person name="Linares-Pasten J.A."/>
            <person name="Gudmundsdottir E.E."/>
            <person name="Hreggvidsson G.O."/>
            <person name="Adlercreutz P."/>
            <person name="Nordberg Karlsson E."/>
        </authorList>
    </citation>
    <scope>NUCLEOTIDE SEQUENCE [LARGE SCALE GENOMIC DNA]</scope>
    <source>
        <strain evidence="2 3">E-1</strain>
    </source>
</reference>
<sequence length="421" mass="47949">MKGHYKFRWKQPVTKAQAVCVAGGFLLYIVMEIISLWGSQNVLEEGMGLKRAGPGQGERIYEIVVKGLNQERGDKKLFIDIPVRERRYTKKESEELFERLETELQTLMLSDNDSLNSIMHDLNFINRMDSFGVSVRWDTSNPDLIDSFGTVYNEGLLEGGKEIYITAAVSDGIHRHSYRFKGKVIPPALTIEEKQKAAFKKWADEIDMKQQTADQLTLPDIFEGQPLEYFKPKEESYGILPVLGLALAVLLQIRTQVEKQKRYRLREQQLLLDYSEVVSKLVVYIGAGYTVRGAWERIATGYGEALKNKKQSIRPAYEEMVKTAVQLRSGLPEGRAYNEFGRRCSLQPYIKLAALLEQNQKNGGRQLRNALDLEMSSAFEQRKHAAKKLGEEAGTKLLLPLLLMLLVVMIMIVVPAFLAFY</sequence>